<dbReference type="AlphaFoldDB" id="A0A1I2Z1L6"/>
<evidence type="ECO:0000313" key="3">
    <source>
        <dbReference type="Proteomes" id="UP000199337"/>
    </source>
</evidence>
<name>A0A1I2Z1L6_9FIRM</name>
<evidence type="ECO:0000313" key="2">
    <source>
        <dbReference type="EMBL" id="SFH31429.1"/>
    </source>
</evidence>
<keyword evidence="1" id="KW-0732">Signal</keyword>
<dbReference type="RefSeq" id="WP_092475121.1">
    <property type="nucleotide sequence ID" value="NZ_FOOX01000024.1"/>
</dbReference>
<feature type="signal peptide" evidence="1">
    <location>
        <begin position="1"/>
        <end position="20"/>
    </location>
</feature>
<proteinExistence type="predicted"/>
<accession>A0A1I2Z1L6</accession>
<dbReference type="EMBL" id="FOOX01000024">
    <property type="protein sequence ID" value="SFH31429.1"/>
    <property type="molecule type" value="Genomic_DNA"/>
</dbReference>
<gene>
    <name evidence="2" type="ORF">SAMN05660649_04702</name>
</gene>
<keyword evidence="3" id="KW-1185">Reference proteome</keyword>
<evidence type="ECO:0000256" key="1">
    <source>
        <dbReference type="SAM" id="SignalP"/>
    </source>
</evidence>
<dbReference type="OrthoDB" id="9972758at2"/>
<organism evidence="2 3">
    <name type="scientific">Desulfotruncus arcticus DSM 17038</name>
    <dbReference type="NCBI Taxonomy" id="1121424"/>
    <lineage>
        <taxon>Bacteria</taxon>
        <taxon>Bacillati</taxon>
        <taxon>Bacillota</taxon>
        <taxon>Clostridia</taxon>
        <taxon>Eubacteriales</taxon>
        <taxon>Desulfallaceae</taxon>
        <taxon>Desulfotruncus</taxon>
    </lineage>
</organism>
<dbReference type="Proteomes" id="UP000199337">
    <property type="component" value="Unassembled WGS sequence"/>
</dbReference>
<sequence length="364" mass="40875">MRNKFLLVCLIALLFIVAGCNRGTSHPLATGNMTPKQIPFVIFLQNAEERNQINSDSAYLCRFDTLTGRISIDEPALFRKITQEPYAFRMIWDGEKKIVIEPTSFEGSLKLESINTDYNIKKLETNEITFGEVIKNTSGEAKAYNEEDKVIVSFENGEKQILAPPLPSGATQPQPLLLSGDEHNYRVLIAFDVPSSEKKNEMAGKLLIANVKDDRIEWKEVRGEYCSFIADAGSSTVEIGENIYITGCGGNVSVLNLQKDSPVLEEYKPANDLLLSLSGKFQEAPIQPHFGAYKNYLLVTVQNSEEKWLWILKDNIFLGKVHVNTLRNQIDSYLANKQIETKSLPSKASTDLLQLPMDNYGAWK</sequence>
<feature type="chain" id="PRO_5039580975" evidence="1">
    <location>
        <begin position="21"/>
        <end position="364"/>
    </location>
</feature>
<reference evidence="3" key="1">
    <citation type="submission" date="2016-10" db="EMBL/GenBank/DDBJ databases">
        <authorList>
            <person name="Varghese N."/>
            <person name="Submissions S."/>
        </authorList>
    </citation>
    <scope>NUCLEOTIDE SEQUENCE [LARGE SCALE GENOMIC DNA]</scope>
    <source>
        <strain evidence="3">DSM 17038</strain>
    </source>
</reference>
<dbReference type="PROSITE" id="PS51257">
    <property type="entry name" value="PROKAR_LIPOPROTEIN"/>
    <property type="match status" value="1"/>
</dbReference>
<protein>
    <submittedName>
        <fullName evidence="2">Uncharacterized protein</fullName>
    </submittedName>
</protein>